<comment type="caution">
    <text evidence="3">The sequence shown here is derived from an EMBL/GenBank/DDBJ whole genome shotgun (WGS) entry which is preliminary data.</text>
</comment>
<gene>
    <name evidence="3" type="ORF">AJ80_01376</name>
</gene>
<dbReference type="PROSITE" id="PS51910">
    <property type="entry name" value="GH18_2"/>
    <property type="match status" value="1"/>
</dbReference>
<feature type="domain" description="GH18" evidence="2">
    <location>
        <begin position="4"/>
        <end position="373"/>
    </location>
</feature>
<evidence type="ECO:0000256" key="1">
    <source>
        <dbReference type="ARBA" id="ARBA00012729"/>
    </source>
</evidence>
<dbReference type="AlphaFoldDB" id="A0A2B7Z1N7"/>
<keyword evidence="4" id="KW-1185">Reference proteome</keyword>
<dbReference type="GO" id="GO:0006032">
    <property type="term" value="P:chitin catabolic process"/>
    <property type="evidence" value="ECO:0007669"/>
    <property type="project" value="TreeGrafter"/>
</dbReference>
<accession>A0A2B7Z1N7</accession>
<organism evidence="3 4">
    <name type="scientific">Polytolypa hystricis (strain UAMH7299)</name>
    <dbReference type="NCBI Taxonomy" id="1447883"/>
    <lineage>
        <taxon>Eukaryota</taxon>
        <taxon>Fungi</taxon>
        <taxon>Dikarya</taxon>
        <taxon>Ascomycota</taxon>
        <taxon>Pezizomycotina</taxon>
        <taxon>Eurotiomycetes</taxon>
        <taxon>Eurotiomycetidae</taxon>
        <taxon>Onygenales</taxon>
        <taxon>Onygenales incertae sedis</taxon>
        <taxon>Polytolypa</taxon>
    </lineage>
</organism>
<dbReference type="FunFam" id="3.20.20.80:FF:000159">
    <property type="entry name" value="Class V chitinase, putative"/>
    <property type="match status" value="1"/>
</dbReference>
<dbReference type="GO" id="GO:0005975">
    <property type="term" value="P:carbohydrate metabolic process"/>
    <property type="evidence" value="ECO:0007669"/>
    <property type="project" value="InterPro"/>
</dbReference>
<dbReference type="InterPro" id="IPR017853">
    <property type="entry name" value="GH"/>
</dbReference>
<evidence type="ECO:0000313" key="4">
    <source>
        <dbReference type="Proteomes" id="UP000224634"/>
    </source>
</evidence>
<dbReference type="EMBL" id="PDNA01000011">
    <property type="protein sequence ID" value="PGH26992.1"/>
    <property type="molecule type" value="Genomic_DNA"/>
</dbReference>
<dbReference type="PANTHER" id="PTHR11177:SF378">
    <property type="entry name" value="CHITINASE"/>
    <property type="match status" value="1"/>
</dbReference>
<dbReference type="Gene3D" id="3.20.20.80">
    <property type="entry name" value="Glycosidases"/>
    <property type="match status" value="1"/>
</dbReference>
<dbReference type="GO" id="GO:0005576">
    <property type="term" value="C:extracellular region"/>
    <property type="evidence" value="ECO:0007669"/>
    <property type="project" value="TreeGrafter"/>
</dbReference>
<dbReference type="PANTHER" id="PTHR11177">
    <property type="entry name" value="CHITINASE"/>
    <property type="match status" value="1"/>
</dbReference>
<name>A0A2B7Z1N7_POLH7</name>
<dbReference type="Proteomes" id="UP000224634">
    <property type="component" value="Unassembled WGS sequence"/>
</dbReference>
<sequence>MASARCIMYLTGQHPLIPPHLSLLEEITHITLAFLPSSIFNEPNRSSWPLFTTVESVRAQFPKRRQDGSSSSGVKVMVAIGGWGDTEGFEIAARTEEGRKVFARKVGDMVEETGADGVDIDWEYPGGNGEDYKRTPNNSKTWQITAYPLLLQEIRSALGPTKLISAAVPGLPRDMLAFTPQTLPAIAASLDFFNIMTYDLMNRRDTVTKHHTGIQLSIDAVKAYNGNGVSREKTNLGFAFYVKWFRVKPRAQYCAYNDPPLGCPTVLMEDPITGADLGQAGAFSWHDRVPDELNASFSRAMRGVRYDGVGGGAYYWDEEGSIWWSWDTPEAISRKFPRIVRKMGLGGVFAWGLGEDANEWAHLRALTDGVRGNRRLDEGRDADGDVYHQGVLLAKDEL</sequence>
<dbReference type="Pfam" id="PF00704">
    <property type="entry name" value="Glyco_hydro_18"/>
    <property type="match status" value="1"/>
</dbReference>
<dbReference type="InterPro" id="IPR011583">
    <property type="entry name" value="Chitinase_II/V-like_cat"/>
</dbReference>
<reference evidence="3 4" key="1">
    <citation type="submission" date="2017-10" db="EMBL/GenBank/DDBJ databases">
        <title>Comparative genomics in systemic dimorphic fungi from Ajellomycetaceae.</title>
        <authorList>
            <person name="Munoz J.F."/>
            <person name="Mcewen J.G."/>
            <person name="Clay O.K."/>
            <person name="Cuomo C.A."/>
        </authorList>
    </citation>
    <scope>NUCLEOTIDE SEQUENCE [LARGE SCALE GENOMIC DNA]</scope>
    <source>
        <strain evidence="3 4">UAMH7299</strain>
    </source>
</reference>
<dbReference type="GO" id="GO:0008061">
    <property type="term" value="F:chitin binding"/>
    <property type="evidence" value="ECO:0007669"/>
    <property type="project" value="InterPro"/>
</dbReference>
<protein>
    <recommendedName>
        <fullName evidence="1">chitinase</fullName>
        <ecNumber evidence="1">3.2.1.14</ecNumber>
    </recommendedName>
</protein>
<evidence type="ECO:0000313" key="3">
    <source>
        <dbReference type="EMBL" id="PGH26992.1"/>
    </source>
</evidence>
<dbReference type="EC" id="3.2.1.14" evidence="1"/>
<dbReference type="STRING" id="1447883.A0A2B7Z1N7"/>
<dbReference type="InterPro" id="IPR050314">
    <property type="entry name" value="Glycosyl_Hydrlase_18"/>
</dbReference>
<dbReference type="SMART" id="SM00636">
    <property type="entry name" value="Glyco_18"/>
    <property type="match status" value="1"/>
</dbReference>
<dbReference type="OrthoDB" id="73875at2759"/>
<evidence type="ECO:0000259" key="2">
    <source>
        <dbReference type="PROSITE" id="PS51910"/>
    </source>
</evidence>
<proteinExistence type="predicted"/>
<dbReference type="InterPro" id="IPR001223">
    <property type="entry name" value="Glyco_hydro18_cat"/>
</dbReference>
<dbReference type="GO" id="GO:0008843">
    <property type="term" value="F:endochitinase activity"/>
    <property type="evidence" value="ECO:0007669"/>
    <property type="project" value="UniProtKB-EC"/>
</dbReference>
<dbReference type="SUPFAM" id="SSF51445">
    <property type="entry name" value="(Trans)glycosidases"/>
    <property type="match status" value="1"/>
</dbReference>